<evidence type="ECO:0000313" key="3">
    <source>
        <dbReference type="Proteomes" id="UP000620124"/>
    </source>
</evidence>
<dbReference type="Proteomes" id="UP000620124">
    <property type="component" value="Unassembled WGS sequence"/>
</dbReference>
<keyword evidence="1" id="KW-0732">Signal</keyword>
<organism evidence="2 3">
    <name type="scientific">Mycena venus</name>
    <dbReference type="NCBI Taxonomy" id="2733690"/>
    <lineage>
        <taxon>Eukaryota</taxon>
        <taxon>Fungi</taxon>
        <taxon>Dikarya</taxon>
        <taxon>Basidiomycota</taxon>
        <taxon>Agaricomycotina</taxon>
        <taxon>Agaricomycetes</taxon>
        <taxon>Agaricomycetidae</taxon>
        <taxon>Agaricales</taxon>
        <taxon>Marasmiineae</taxon>
        <taxon>Mycenaceae</taxon>
        <taxon>Mycena</taxon>
    </lineage>
</organism>
<sequence length="390" mass="41589">MAGVVPTLILLMKTCAVDGIRLETVLLALGILTHDPISTKTISRTNSTATLIETVNAAQTENIVALTVWCLARICRNTEIANTLVKQNLGKLLMTKGLRAGWQTTRIAAWCLGVLIRSDSIADMLSDIGVVPSLGLQRRDLYAVVHISRSVKIAKALAKGGCMEMLAHCLDTSEDPGVLLWSARPVGDLMRPNSSDMAKVLLNAGVARELARFPSVLPTEEVQPLGAFAFAIQQFSCAKWGSGTRKALVDASVVDALLAALRTAADGLHPDIHIELANAIALLRDVGGTSIQKEIVNAGGIDILKRIGGLAVSADVTKACNQAATSITGNVWSQNAGSSLVWTLLIEELTSLQLLRRRLSLTNGQAVAPTTFLDPRYTANRVWSLSNVSD</sequence>
<dbReference type="InterPro" id="IPR011989">
    <property type="entry name" value="ARM-like"/>
</dbReference>
<dbReference type="InterPro" id="IPR016024">
    <property type="entry name" value="ARM-type_fold"/>
</dbReference>
<keyword evidence="3" id="KW-1185">Reference proteome</keyword>
<dbReference type="Gene3D" id="1.25.10.10">
    <property type="entry name" value="Leucine-rich Repeat Variant"/>
    <property type="match status" value="2"/>
</dbReference>
<dbReference type="AlphaFoldDB" id="A0A8H6X5P3"/>
<accession>A0A8H6X5P3</accession>
<dbReference type="EMBL" id="JACAZI010000026">
    <property type="protein sequence ID" value="KAF7334694.1"/>
    <property type="molecule type" value="Genomic_DNA"/>
</dbReference>
<evidence type="ECO:0000313" key="2">
    <source>
        <dbReference type="EMBL" id="KAF7334694.1"/>
    </source>
</evidence>
<dbReference type="SUPFAM" id="SSF48371">
    <property type="entry name" value="ARM repeat"/>
    <property type="match status" value="1"/>
</dbReference>
<feature type="chain" id="PRO_5034559398" evidence="1">
    <location>
        <begin position="20"/>
        <end position="390"/>
    </location>
</feature>
<evidence type="ECO:0000256" key="1">
    <source>
        <dbReference type="SAM" id="SignalP"/>
    </source>
</evidence>
<name>A0A8H6X5P3_9AGAR</name>
<gene>
    <name evidence="2" type="ORF">MVEN_02300100</name>
</gene>
<proteinExistence type="predicted"/>
<protein>
    <submittedName>
        <fullName evidence="2">ARM repeat-containing protein</fullName>
    </submittedName>
</protein>
<reference evidence="2" key="1">
    <citation type="submission" date="2020-05" db="EMBL/GenBank/DDBJ databases">
        <title>Mycena genomes resolve the evolution of fungal bioluminescence.</title>
        <authorList>
            <person name="Tsai I.J."/>
        </authorList>
    </citation>
    <scope>NUCLEOTIDE SEQUENCE</scope>
    <source>
        <strain evidence="2">CCC161011</strain>
    </source>
</reference>
<feature type="signal peptide" evidence="1">
    <location>
        <begin position="1"/>
        <end position="19"/>
    </location>
</feature>
<dbReference type="OrthoDB" id="1668230at2759"/>
<comment type="caution">
    <text evidence="2">The sequence shown here is derived from an EMBL/GenBank/DDBJ whole genome shotgun (WGS) entry which is preliminary data.</text>
</comment>